<evidence type="ECO:0000313" key="2">
    <source>
        <dbReference type="EMBL" id="QIN54428.1"/>
    </source>
</evidence>
<evidence type="ECO:0000313" key="3">
    <source>
        <dbReference type="Proteomes" id="UP001224087"/>
    </source>
</evidence>
<name>A0A6G8MYT4_9VIRU</name>
<reference evidence="2" key="1">
    <citation type="submission" date="2019-12" db="EMBL/GenBank/DDBJ databases">
        <title>The DNA Methylation Landscape of Giant Viruses.</title>
        <authorList>
            <person name="Jeudy S."/>
            <person name="Rigou S."/>
            <person name="Alempic J.-M."/>
            <person name="Claverie J.-M."/>
            <person name="Abergel C."/>
            <person name="Legendre M."/>
        </authorList>
    </citation>
    <scope>NUCLEOTIDE SEQUENCE</scope>
    <source>
        <strain evidence="2">P4</strain>
    </source>
</reference>
<evidence type="ECO:0000259" key="1">
    <source>
        <dbReference type="PROSITE" id="PS50181"/>
    </source>
</evidence>
<keyword evidence="3" id="KW-1185">Reference proteome</keyword>
<dbReference type="SUPFAM" id="SSF81383">
    <property type="entry name" value="F-box domain"/>
    <property type="match status" value="1"/>
</dbReference>
<dbReference type="InterPro" id="IPR036047">
    <property type="entry name" value="F-box-like_dom_sf"/>
</dbReference>
<dbReference type="PROSITE" id="PS50181">
    <property type="entry name" value="FBOX"/>
    <property type="match status" value="1"/>
</dbReference>
<accession>A0A6G8MYT4</accession>
<sequence>MSGLSLEVMFTIFEETEIDNVLGLSLVDAEFRKVFQDLILWKRIFSRHNLTILEKSKSVTSWVLNFQNSLVSKRVADNIMKKLDKIRNLQEIIKPITLTSIKDVSIIHVPKVTKKDHLEMFMLTDRLCCRKNKNLYSGDVFQGINNKYKDNHDFSYMDLCLEKKEANYYMTIEEANLRAYCDNVERARYKLDREQVSFLLYKLSYYSLLSVGHKLKQRRETVPLRNPIPLRKPIPHSGIFF</sequence>
<dbReference type="InterPro" id="IPR001810">
    <property type="entry name" value="F-box_dom"/>
</dbReference>
<dbReference type="Proteomes" id="UP001224087">
    <property type="component" value="Segment"/>
</dbReference>
<proteinExistence type="predicted"/>
<feature type="domain" description="F-box" evidence="1">
    <location>
        <begin position="1"/>
        <end position="44"/>
    </location>
</feature>
<protein>
    <recommendedName>
        <fullName evidence="1">F-box domain-containing protein</fullName>
    </recommendedName>
</protein>
<gene>
    <name evidence="2" type="primary">ck303</name>
</gene>
<organism evidence="2 3">
    <name type="scientific">Cedratvirus kamchatka</name>
    <dbReference type="NCBI Taxonomy" id="2716914"/>
    <lineage>
        <taxon>Viruses</taxon>
        <taxon>Pithoviruses</taxon>
        <taxon>Orthocedratvirinae</taxon>
        <taxon>Alphacedratvirus</taxon>
        <taxon>Alphacedratvirus rossiense</taxon>
    </lineage>
</organism>
<dbReference type="EMBL" id="MN873693">
    <property type="protein sequence ID" value="QIN54428.1"/>
    <property type="molecule type" value="Genomic_DNA"/>
</dbReference>